<dbReference type="GO" id="GO:0051721">
    <property type="term" value="F:protein phosphatase 2A binding"/>
    <property type="evidence" value="ECO:0007669"/>
    <property type="project" value="TreeGrafter"/>
</dbReference>
<proteinExistence type="predicted"/>
<dbReference type="Proteomes" id="UP001231518">
    <property type="component" value="Chromosome 19"/>
</dbReference>
<reference evidence="1" key="1">
    <citation type="submission" date="2023-03" db="EMBL/GenBank/DDBJ databases">
        <title>Chromosome-level genomes of two armyworms, Mythimna separata and Mythimna loreyi, provide insights into the biosynthesis and reception of sex pheromones.</title>
        <authorList>
            <person name="Zhao H."/>
        </authorList>
    </citation>
    <scope>NUCLEOTIDE SEQUENCE</scope>
    <source>
        <strain evidence="1">BeijingLab</strain>
        <tissue evidence="1">Pupa</tissue>
    </source>
</reference>
<protein>
    <submittedName>
        <fullName evidence="1">Uncharacterized protein</fullName>
    </submittedName>
</protein>
<dbReference type="GO" id="GO:0005783">
    <property type="term" value="C:endoplasmic reticulum"/>
    <property type="evidence" value="ECO:0007669"/>
    <property type="project" value="TreeGrafter"/>
</dbReference>
<gene>
    <name evidence="1" type="ORF">PYW07_006561</name>
</gene>
<dbReference type="AlphaFoldDB" id="A0AAD7YWY4"/>
<dbReference type="EMBL" id="JARGEI010000007">
    <property type="protein sequence ID" value="KAJ8728865.1"/>
    <property type="molecule type" value="Genomic_DNA"/>
</dbReference>
<dbReference type="PANTHER" id="PTHR12349:SF4">
    <property type="entry name" value="ANKYRIN REPEAT AND LEM DOMAIN-CONTAINING PROTEIN 2"/>
    <property type="match status" value="1"/>
</dbReference>
<name>A0AAD7YWY4_MYTSE</name>
<keyword evidence="2" id="KW-1185">Reference proteome</keyword>
<accession>A0AAD7YWY4</accession>
<sequence length="164" mass="18049">MVALRKAIEAGLSCTVRDRVWDNPRFLVSSGNTPAIMQVALQPIATRHGGAAEGDRSGALVHGARQSVGQPALPGQQRQHARYHAGSFTTYVCMLPATAPQDMVALRKAIEAGLSCTVRDRVWDNPRFLVSSGNTPAIMQVALQPMCVCYRPQRHKTWWRCGRR</sequence>
<comment type="caution">
    <text evidence="1">The sequence shown here is derived from an EMBL/GenBank/DDBJ whole genome shotgun (WGS) entry which is preliminary data.</text>
</comment>
<dbReference type="PANTHER" id="PTHR12349">
    <property type="entry name" value="ANKYRIN REPEAT AND LEM DOMAIN-CONTAINING PROTEIN 2"/>
    <property type="match status" value="1"/>
</dbReference>
<evidence type="ECO:0000313" key="1">
    <source>
        <dbReference type="EMBL" id="KAJ8728865.1"/>
    </source>
</evidence>
<organism evidence="1 2">
    <name type="scientific">Mythimna separata</name>
    <name type="common">Oriental armyworm</name>
    <name type="synonym">Pseudaletia separata</name>
    <dbReference type="NCBI Taxonomy" id="271217"/>
    <lineage>
        <taxon>Eukaryota</taxon>
        <taxon>Metazoa</taxon>
        <taxon>Ecdysozoa</taxon>
        <taxon>Arthropoda</taxon>
        <taxon>Hexapoda</taxon>
        <taxon>Insecta</taxon>
        <taxon>Pterygota</taxon>
        <taxon>Neoptera</taxon>
        <taxon>Endopterygota</taxon>
        <taxon>Lepidoptera</taxon>
        <taxon>Glossata</taxon>
        <taxon>Ditrysia</taxon>
        <taxon>Noctuoidea</taxon>
        <taxon>Noctuidae</taxon>
        <taxon>Noctuinae</taxon>
        <taxon>Hadenini</taxon>
        <taxon>Mythimna</taxon>
    </lineage>
</organism>
<evidence type="ECO:0000313" key="2">
    <source>
        <dbReference type="Proteomes" id="UP001231518"/>
    </source>
</evidence>